<dbReference type="HOGENOM" id="CLU_001724_1_0_1"/>
<dbReference type="GO" id="GO:0080043">
    <property type="term" value="F:quercetin 3-O-glucosyltransferase activity"/>
    <property type="evidence" value="ECO:0000318"/>
    <property type="project" value="GO_Central"/>
</dbReference>
<proteinExistence type="inferred from homology"/>
<dbReference type="Pfam" id="PF00201">
    <property type="entry name" value="UDPGT"/>
    <property type="match status" value="1"/>
</dbReference>
<accession>W1PX60</accession>
<evidence type="ECO:0008006" key="5">
    <source>
        <dbReference type="Google" id="ProtNLM"/>
    </source>
</evidence>
<dbReference type="AlphaFoldDB" id="W1PX60"/>
<keyword evidence="4" id="KW-1185">Reference proteome</keyword>
<sequence>MDQTVTCVPGMEGLLRLRDLPSFCRERDISNPGLQLVQNETRHTVKARTLILNTFEALEGQTLNQIRKHCKTVRAIGPLHALLRAQGPKAPPLFPSMSLWLEDRSCLTWLDSQAPGSVLYVSFGSYTVISRRQLTEFCYGIVNSGKPFLWVIRPDLLDGEEAVLPEELALQAEAQGRFVKWAPQEEVLHHPAVVGFLTHSGWNSTLESLEAGVPMLCWSFFADQQVNSRFVEGVWGVGLDMKDVCDRVVVEHKVRELVENEGPRRAARAMAERVRESVNPGGSSFMEFEELIDDIRSMRACTL</sequence>
<dbReference type="eggNOG" id="KOG1192">
    <property type="taxonomic scope" value="Eukaryota"/>
</dbReference>
<gene>
    <name evidence="3" type="ORF">AMTR_s00165p00029520</name>
</gene>
<dbReference type="EMBL" id="KI392640">
    <property type="protein sequence ID" value="ERN11995.1"/>
    <property type="molecule type" value="Genomic_DNA"/>
</dbReference>
<evidence type="ECO:0000313" key="4">
    <source>
        <dbReference type="Proteomes" id="UP000017836"/>
    </source>
</evidence>
<dbReference type="PANTHER" id="PTHR11926">
    <property type="entry name" value="GLUCOSYL/GLUCURONOSYL TRANSFERASES"/>
    <property type="match status" value="1"/>
</dbReference>
<dbReference type="Gene3D" id="3.40.50.2000">
    <property type="entry name" value="Glycogen Phosphorylase B"/>
    <property type="match status" value="2"/>
</dbReference>
<dbReference type="InterPro" id="IPR002213">
    <property type="entry name" value="UDP_glucos_trans"/>
</dbReference>
<name>W1PX60_AMBTC</name>
<reference evidence="4" key="1">
    <citation type="journal article" date="2013" name="Science">
        <title>The Amborella genome and the evolution of flowering plants.</title>
        <authorList>
            <consortium name="Amborella Genome Project"/>
        </authorList>
    </citation>
    <scope>NUCLEOTIDE SEQUENCE [LARGE SCALE GENOMIC DNA]</scope>
</reference>
<evidence type="ECO:0000256" key="2">
    <source>
        <dbReference type="ARBA" id="ARBA00022679"/>
    </source>
</evidence>
<dbReference type="GO" id="GO:0005737">
    <property type="term" value="C:cytoplasm"/>
    <property type="evidence" value="ECO:0000318"/>
    <property type="project" value="GO_Central"/>
</dbReference>
<dbReference type="Gramene" id="ERN11995">
    <property type="protein sequence ID" value="ERN11995"/>
    <property type="gene ID" value="AMTR_s00165p00029520"/>
</dbReference>
<evidence type="ECO:0000313" key="3">
    <source>
        <dbReference type="EMBL" id="ERN11995.1"/>
    </source>
</evidence>
<dbReference type="PANTHER" id="PTHR11926:SF1392">
    <property type="entry name" value="GLYCOSYLTRANSFERASE"/>
    <property type="match status" value="1"/>
</dbReference>
<protein>
    <recommendedName>
        <fullName evidence="5">UDP-glycosyltransferases domain-containing protein</fullName>
    </recommendedName>
</protein>
<evidence type="ECO:0000256" key="1">
    <source>
        <dbReference type="ARBA" id="ARBA00009995"/>
    </source>
</evidence>
<comment type="similarity">
    <text evidence="1">Belongs to the UDP-glycosyltransferase family.</text>
</comment>
<dbReference type="GO" id="GO:0080044">
    <property type="term" value="F:quercetin 7-O-glucosyltransferase activity"/>
    <property type="evidence" value="ECO:0000318"/>
    <property type="project" value="GO_Central"/>
</dbReference>
<keyword evidence="2" id="KW-0808">Transferase</keyword>
<dbReference type="FunFam" id="3.40.50.2000:FF:000040">
    <property type="entry name" value="UDP-glycosyltransferase 76C1"/>
    <property type="match status" value="1"/>
</dbReference>
<dbReference type="SUPFAM" id="SSF53756">
    <property type="entry name" value="UDP-Glycosyltransferase/glycogen phosphorylase"/>
    <property type="match status" value="1"/>
</dbReference>
<organism evidence="3 4">
    <name type="scientific">Amborella trichopoda</name>
    <dbReference type="NCBI Taxonomy" id="13333"/>
    <lineage>
        <taxon>Eukaryota</taxon>
        <taxon>Viridiplantae</taxon>
        <taxon>Streptophyta</taxon>
        <taxon>Embryophyta</taxon>
        <taxon>Tracheophyta</taxon>
        <taxon>Spermatophyta</taxon>
        <taxon>Magnoliopsida</taxon>
        <taxon>Amborellales</taxon>
        <taxon>Amborellaceae</taxon>
        <taxon>Amborella</taxon>
    </lineage>
</organism>
<dbReference type="OMA" id="WALFCAP"/>
<dbReference type="Proteomes" id="UP000017836">
    <property type="component" value="Unassembled WGS sequence"/>
</dbReference>
<dbReference type="CDD" id="cd03784">
    <property type="entry name" value="GT1_Gtf-like"/>
    <property type="match status" value="1"/>
</dbReference>